<evidence type="ECO:0000256" key="3">
    <source>
        <dbReference type="ARBA" id="ARBA00022438"/>
    </source>
</evidence>
<feature type="binding site" evidence="16">
    <location>
        <position position="338"/>
    </location>
    <ligand>
        <name>Zn(2+)</name>
        <dbReference type="ChEBI" id="CHEBI:29105"/>
        <note>catalytic</note>
    </ligand>
</feature>
<keyword evidence="7 16" id="KW-0479">Metal-binding</keyword>
<dbReference type="InterPro" id="IPR001930">
    <property type="entry name" value="Peptidase_M1"/>
</dbReference>
<feature type="binding site" evidence="16">
    <location>
        <position position="342"/>
    </location>
    <ligand>
        <name>Zn(2+)</name>
        <dbReference type="ChEBI" id="CHEBI:29105"/>
        <note>catalytic</note>
    </ligand>
</feature>
<dbReference type="GO" id="GO:0008270">
    <property type="term" value="F:zinc ion binding"/>
    <property type="evidence" value="ECO:0007669"/>
    <property type="project" value="UniProtKB-UniRule"/>
</dbReference>
<dbReference type="EC" id="3.4.11.-" evidence="18"/>
<comment type="subcellular location">
    <subcellularLocation>
        <location evidence="1">Cell membrane</location>
        <topology evidence="1">Lipid-anchor</topology>
        <topology evidence="1">GPI-anchor</topology>
    </subcellularLocation>
</comment>
<keyword evidence="18" id="KW-1133">Transmembrane helix</keyword>
<evidence type="ECO:0000256" key="15">
    <source>
        <dbReference type="PIRSR" id="PIRSR634016-1"/>
    </source>
</evidence>
<dbReference type="GO" id="GO:0070006">
    <property type="term" value="F:metalloaminopeptidase activity"/>
    <property type="evidence" value="ECO:0007669"/>
    <property type="project" value="TreeGrafter"/>
</dbReference>
<evidence type="ECO:0000256" key="4">
    <source>
        <dbReference type="ARBA" id="ARBA00022475"/>
    </source>
</evidence>
<name>G3ESV6_OSTNU</name>
<dbReference type="CDD" id="cd09601">
    <property type="entry name" value="M1_APN-Q_like"/>
    <property type="match status" value="1"/>
</dbReference>
<feature type="chain" id="PRO_5003443221" description="Aminopeptidase" evidence="19">
    <location>
        <begin position="22"/>
        <end position="929"/>
    </location>
</feature>
<dbReference type="InterPro" id="IPR045357">
    <property type="entry name" value="Aminopeptidase_N-like_N"/>
</dbReference>
<gene>
    <name evidence="23" type="primary">apn8</name>
</gene>
<keyword evidence="3 18" id="KW-0031">Aminopeptidase</keyword>
<dbReference type="Pfam" id="PF17900">
    <property type="entry name" value="Peptidase_M1_N"/>
    <property type="match status" value="1"/>
</dbReference>
<evidence type="ECO:0000256" key="8">
    <source>
        <dbReference type="ARBA" id="ARBA00022729"/>
    </source>
</evidence>
<feature type="binding site" evidence="16">
    <location>
        <position position="361"/>
    </location>
    <ligand>
        <name>Zn(2+)</name>
        <dbReference type="ChEBI" id="CHEBI:29105"/>
        <note>catalytic</note>
    </ligand>
</feature>
<dbReference type="Gene3D" id="2.60.40.1730">
    <property type="entry name" value="tricorn interacting facor f3 domain"/>
    <property type="match status" value="1"/>
</dbReference>
<evidence type="ECO:0000256" key="19">
    <source>
        <dbReference type="SAM" id="SignalP"/>
    </source>
</evidence>
<evidence type="ECO:0000259" key="20">
    <source>
        <dbReference type="Pfam" id="PF01433"/>
    </source>
</evidence>
<evidence type="ECO:0000256" key="9">
    <source>
        <dbReference type="ARBA" id="ARBA00022801"/>
    </source>
</evidence>
<evidence type="ECO:0000256" key="11">
    <source>
        <dbReference type="ARBA" id="ARBA00023049"/>
    </source>
</evidence>
<dbReference type="PANTHER" id="PTHR11533">
    <property type="entry name" value="PROTEASE M1 ZINC METALLOPROTEASE"/>
    <property type="match status" value="1"/>
</dbReference>
<keyword evidence="6 18" id="KW-0645">Protease</keyword>
<dbReference type="SUPFAM" id="SSF63737">
    <property type="entry name" value="Leukotriene A4 hydrolase N-terminal domain"/>
    <property type="match status" value="1"/>
</dbReference>
<keyword evidence="8 19" id="KW-0732">Signal</keyword>
<dbReference type="InterPro" id="IPR014782">
    <property type="entry name" value="Peptidase_M1_dom"/>
</dbReference>
<dbReference type="GO" id="GO:0006508">
    <property type="term" value="P:proteolysis"/>
    <property type="evidence" value="ECO:0007669"/>
    <property type="project" value="UniProtKB-KW"/>
</dbReference>
<feature type="domain" description="Peptidase M1 membrane alanine aminopeptidase" evidence="20">
    <location>
        <begin position="262"/>
        <end position="494"/>
    </location>
</feature>
<evidence type="ECO:0000256" key="6">
    <source>
        <dbReference type="ARBA" id="ARBA00022670"/>
    </source>
</evidence>
<dbReference type="GO" id="GO:0043171">
    <property type="term" value="P:peptide catabolic process"/>
    <property type="evidence" value="ECO:0007669"/>
    <property type="project" value="TreeGrafter"/>
</dbReference>
<protein>
    <recommendedName>
        <fullName evidence="18">Aminopeptidase</fullName>
        <ecNumber evidence="18">3.4.11.-</ecNumber>
    </recommendedName>
</protein>
<keyword evidence="5" id="KW-0336">GPI-anchor</keyword>
<evidence type="ECO:0000256" key="17">
    <source>
        <dbReference type="PIRSR" id="PIRSR634016-4"/>
    </source>
</evidence>
<feature type="transmembrane region" description="Helical" evidence="18">
    <location>
        <begin position="910"/>
        <end position="928"/>
    </location>
</feature>
<dbReference type="EMBL" id="JF339039">
    <property type="protein sequence ID" value="AEO12693.1"/>
    <property type="molecule type" value="Genomic_DNA"/>
</dbReference>
<feature type="domain" description="ERAP1-like C-terminal" evidence="21">
    <location>
        <begin position="572"/>
        <end position="870"/>
    </location>
</feature>
<evidence type="ECO:0000256" key="1">
    <source>
        <dbReference type="ARBA" id="ARBA00004609"/>
    </source>
</evidence>
<feature type="signal peptide" evidence="19">
    <location>
        <begin position="1"/>
        <end position="21"/>
    </location>
</feature>
<dbReference type="InterPro" id="IPR027268">
    <property type="entry name" value="Peptidase_M4/M1_CTD_sf"/>
</dbReference>
<dbReference type="Gene3D" id="1.25.50.20">
    <property type="match status" value="1"/>
</dbReference>
<dbReference type="FunFam" id="2.60.40.1730:FF:000013">
    <property type="entry name" value="Aminopeptidase"/>
    <property type="match status" value="1"/>
</dbReference>
<feature type="site" description="Transition state stabilizer" evidence="17">
    <location>
        <position position="425"/>
    </location>
</feature>
<evidence type="ECO:0000256" key="5">
    <source>
        <dbReference type="ARBA" id="ARBA00022622"/>
    </source>
</evidence>
<dbReference type="SUPFAM" id="SSF55486">
    <property type="entry name" value="Metalloproteases ('zincins'), catalytic domain"/>
    <property type="match status" value="1"/>
</dbReference>
<dbReference type="Gene3D" id="1.10.390.10">
    <property type="entry name" value="Neutral Protease Domain 2"/>
    <property type="match status" value="1"/>
</dbReference>
<keyword evidence="9 18" id="KW-0378">Hydrolase</keyword>
<evidence type="ECO:0000256" key="18">
    <source>
        <dbReference type="RuleBase" id="RU364040"/>
    </source>
</evidence>
<dbReference type="InterPro" id="IPR042097">
    <property type="entry name" value="Aminopeptidase_N-like_N_sf"/>
</dbReference>
<dbReference type="GO" id="GO:0005737">
    <property type="term" value="C:cytoplasm"/>
    <property type="evidence" value="ECO:0007669"/>
    <property type="project" value="TreeGrafter"/>
</dbReference>
<evidence type="ECO:0000256" key="2">
    <source>
        <dbReference type="ARBA" id="ARBA00010136"/>
    </source>
</evidence>
<evidence type="ECO:0000313" key="23">
    <source>
        <dbReference type="EMBL" id="AEO12693.1"/>
    </source>
</evidence>
<evidence type="ECO:0000256" key="13">
    <source>
        <dbReference type="ARBA" id="ARBA00023180"/>
    </source>
</evidence>
<accession>G3ESV6</accession>
<evidence type="ECO:0000256" key="16">
    <source>
        <dbReference type="PIRSR" id="PIRSR634016-3"/>
    </source>
</evidence>
<keyword evidence="18" id="KW-0812">Transmembrane</keyword>
<keyword evidence="14" id="KW-0449">Lipoprotein</keyword>
<dbReference type="GO" id="GO:0005886">
    <property type="term" value="C:plasma membrane"/>
    <property type="evidence" value="ECO:0007669"/>
    <property type="project" value="UniProtKB-SubCell"/>
</dbReference>
<keyword evidence="12 18" id="KW-0472">Membrane</keyword>
<organism evidence="23">
    <name type="scientific">Ostrinia nubilalis</name>
    <name type="common">European corn borer</name>
    <name type="synonym">Pyralis nubilalis</name>
    <dbReference type="NCBI Taxonomy" id="29057"/>
    <lineage>
        <taxon>Eukaryota</taxon>
        <taxon>Metazoa</taxon>
        <taxon>Ecdysozoa</taxon>
        <taxon>Arthropoda</taxon>
        <taxon>Hexapoda</taxon>
        <taxon>Insecta</taxon>
        <taxon>Pterygota</taxon>
        <taxon>Neoptera</taxon>
        <taxon>Endopterygota</taxon>
        <taxon>Lepidoptera</taxon>
        <taxon>Glossata</taxon>
        <taxon>Ditrysia</taxon>
        <taxon>Pyraloidea</taxon>
        <taxon>Crambidae</taxon>
        <taxon>Pyraustinae</taxon>
        <taxon>Ostrinia</taxon>
    </lineage>
</organism>
<proteinExistence type="inferred from homology"/>
<comment type="similarity">
    <text evidence="2 18">Belongs to the peptidase M1 family.</text>
</comment>
<reference evidence="23" key="1">
    <citation type="journal article" date="2013" name="Insect Biochem. Mol. Biol.">
        <title>Unlinked genetic loci control the reduced transcription of aminopeptidase N 1 and 3 in the European corn borer and determine tolerance to Bacillus thuringiensis Cry1Ab toxin.</title>
        <authorList>
            <person name="Coates B.S."/>
            <person name="Sumerford D.V."/>
            <person name="Siegfried B.D."/>
            <person name="Hellmich R.L."/>
            <person name="Abel C.A."/>
        </authorList>
    </citation>
    <scope>NUCLEOTIDE SEQUENCE</scope>
</reference>
<comment type="cofactor">
    <cofactor evidence="16 18">
        <name>Zn(2+)</name>
        <dbReference type="ChEBI" id="CHEBI:29105"/>
    </cofactor>
    <text evidence="16 18">Binds 1 zinc ion per subunit.</text>
</comment>
<sequence>MFRLVKTLVIVAACLLICSNASDPNYRLNTTIKPSKYAISIMPFFDTGDERAFTFNGDVTITFTSDEPINQIKLHSQDLTFSSDNITISNAAGTVPLNETKALEFDSAYTFAHINLQGALQAGVEYTLRILYEGPIREDLTGFYRNNYIEKGVKKWLGATQMEPTHARKVFPCFDEPELKAVFTLTIMRPASYKPSLTNTKIAATTDLSNGYVREDFHPTPRMSTYLVAFLVSELEAQYYSSNNSMEFGVFARPEATNQTEYAFDFGKRVVDALGDYFGVNYYSTNNQLKLDHIALPNFRAGAMENWGLVKYREALLLYVPEESGPYYKYRVAQIVAHETTHMWFGNLVTCHWWSNTWLNEGFANYFQDYITALIEPEVGSGNILVTGSVYAALDADESPSSPPITNDNVSSPAEISEHFGTITYQKAGSVIRMMHHLIGDEAFRIGLNSYLTANQFQAGYPELMYSALEKGVNTTNSLALYPGHTIGDIMSSWISQAGHPVLDVQVNYEAGSVTLTQRRFYINGSHTSDETYKIPITYTTGDNPNFVNTKPAFIMEGKTHTFNIHNFTQNWIIFNLQETGIYRVKYDSQSLQMIIKALKGGELEKIHYLNRAKIINDLFAFYFADEVSFSTLNDALLYLQSETDFNVWYAAIRGLNKLRSRYLGTDTVADIIDAHTLHLLHNTIAYLGFEERESDDFETTRNRMQVLELACKLDHTECVEHFVAKFRNFVDNGVEIPPSLRPVSYCTGLRYGTGADYDFMWHRMSTTNVANEARLIGEVLGCTTDEASLKKFLVSMLEENSPIMSQDLTVPLSGVVGNHSHVHIVLDGLKNNFTLWSSIYPSMDTVFNAVAGALRTEAEINEFESWLNSCTECGDKDGALATLASGRANAMWVESHKTELLNAFKGHAVALPSSLALIVLCLVVLRLN</sequence>
<evidence type="ECO:0000256" key="12">
    <source>
        <dbReference type="ARBA" id="ARBA00023136"/>
    </source>
</evidence>
<keyword evidence="13" id="KW-0325">Glycoprotein</keyword>
<evidence type="ECO:0000256" key="14">
    <source>
        <dbReference type="ARBA" id="ARBA00023288"/>
    </source>
</evidence>
<dbReference type="AlphaFoldDB" id="G3ESV6"/>
<evidence type="ECO:0000256" key="10">
    <source>
        <dbReference type="ARBA" id="ARBA00022833"/>
    </source>
</evidence>
<dbReference type="PANTHER" id="PTHR11533:SF301">
    <property type="entry name" value="AMINOPEPTIDASE"/>
    <property type="match status" value="1"/>
</dbReference>
<evidence type="ECO:0000256" key="7">
    <source>
        <dbReference type="ARBA" id="ARBA00022723"/>
    </source>
</evidence>
<dbReference type="GO" id="GO:0005615">
    <property type="term" value="C:extracellular space"/>
    <property type="evidence" value="ECO:0007669"/>
    <property type="project" value="TreeGrafter"/>
</dbReference>
<dbReference type="InterPro" id="IPR050344">
    <property type="entry name" value="Peptidase_M1_aminopeptidases"/>
</dbReference>
<dbReference type="Gene3D" id="2.60.40.1910">
    <property type="match status" value="1"/>
</dbReference>
<feature type="active site" description="Proton acceptor" evidence="15">
    <location>
        <position position="339"/>
    </location>
</feature>
<keyword evidence="4" id="KW-1003">Cell membrane</keyword>
<dbReference type="Pfam" id="PF01433">
    <property type="entry name" value="Peptidase_M1"/>
    <property type="match status" value="1"/>
</dbReference>
<keyword evidence="11 18" id="KW-0482">Metalloprotease</keyword>
<dbReference type="GO" id="GO:0098552">
    <property type="term" value="C:side of membrane"/>
    <property type="evidence" value="ECO:0007669"/>
    <property type="project" value="UniProtKB-KW"/>
</dbReference>
<feature type="domain" description="Aminopeptidase N-like N-terminal" evidence="22">
    <location>
        <begin position="33"/>
        <end position="227"/>
    </location>
</feature>
<dbReference type="InterPro" id="IPR034016">
    <property type="entry name" value="M1_APN-typ"/>
</dbReference>
<dbReference type="FunFam" id="2.60.40.1910:FF:000008">
    <property type="entry name" value="Aminopeptidase"/>
    <property type="match status" value="1"/>
</dbReference>
<dbReference type="Pfam" id="PF11838">
    <property type="entry name" value="ERAP1_C"/>
    <property type="match status" value="1"/>
</dbReference>
<keyword evidence="10 16" id="KW-0862">Zinc</keyword>
<dbReference type="FunFam" id="1.10.390.10:FF:000013">
    <property type="entry name" value="Aminopeptidase N"/>
    <property type="match status" value="1"/>
</dbReference>
<evidence type="ECO:0000259" key="21">
    <source>
        <dbReference type="Pfam" id="PF11838"/>
    </source>
</evidence>
<dbReference type="InterPro" id="IPR024571">
    <property type="entry name" value="ERAP1-like_C_dom"/>
</dbReference>
<evidence type="ECO:0000259" key="22">
    <source>
        <dbReference type="Pfam" id="PF17900"/>
    </source>
</evidence>
<dbReference type="PRINTS" id="PR00756">
    <property type="entry name" value="ALADIPTASE"/>
</dbReference>
<dbReference type="GO" id="GO:0042277">
    <property type="term" value="F:peptide binding"/>
    <property type="evidence" value="ECO:0007669"/>
    <property type="project" value="TreeGrafter"/>
</dbReference>